<dbReference type="InterPro" id="IPR036890">
    <property type="entry name" value="HATPase_C_sf"/>
</dbReference>
<dbReference type="AlphaFoldDB" id="A0A9X2K6F9"/>
<dbReference type="Gene3D" id="1.20.5.1930">
    <property type="match status" value="2"/>
</dbReference>
<keyword evidence="4" id="KW-1133">Transmembrane helix</keyword>
<keyword evidence="7" id="KW-1185">Reference proteome</keyword>
<dbReference type="CDD" id="cd16917">
    <property type="entry name" value="HATPase_UhpB-NarQ-NarX-like"/>
    <property type="match status" value="1"/>
</dbReference>
<dbReference type="GO" id="GO:0000155">
    <property type="term" value="F:phosphorelay sensor kinase activity"/>
    <property type="evidence" value="ECO:0007669"/>
    <property type="project" value="InterPro"/>
</dbReference>
<evidence type="ECO:0000256" key="4">
    <source>
        <dbReference type="SAM" id="Phobius"/>
    </source>
</evidence>
<accession>A0A9X2K6F9</accession>
<evidence type="ECO:0000259" key="5">
    <source>
        <dbReference type="Pfam" id="PF07730"/>
    </source>
</evidence>
<feature type="transmembrane region" description="Helical" evidence="4">
    <location>
        <begin position="109"/>
        <end position="126"/>
    </location>
</feature>
<keyword evidence="3" id="KW-0902">Two-component regulatory system</keyword>
<feature type="transmembrane region" description="Helical" evidence="4">
    <location>
        <begin position="7"/>
        <end position="33"/>
    </location>
</feature>
<reference evidence="6" key="1">
    <citation type="submission" date="2022-06" db="EMBL/GenBank/DDBJ databases">
        <title>Sequencing the genomes of 1000 actinobacteria strains.</title>
        <authorList>
            <person name="Klenk H.-P."/>
        </authorList>
    </citation>
    <scope>NUCLEOTIDE SEQUENCE</scope>
    <source>
        <strain evidence="6">DSM 46694</strain>
    </source>
</reference>
<dbReference type="PANTHER" id="PTHR24421">
    <property type="entry name" value="NITRATE/NITRITE SENSOR PROTEIN NARX-RELATED"/>
    <property type="match status" value="1"/>
</dbReference>
<dbReference type="Gene3D" id="3.30.565.10">
    <property type="entry name" value="Histidine kinase-like ATPase, C-terminal domain"/>
    <property type="match status" value="2"/>
</dbReference>
<dbReference type="SUPFAM" id="SSF55874">
    <property type="entry name" value="ATPase domain of HSP90 chaperone/DNA topoisomerase II/histidine kinase"/>
    <property type="match status" value="1"/>
</dbReference>
<feature type="transmembrane region" description="Helical" evidence="4">
    <location>
        <begin position="460"/>
        <end position="478"/>
    </location>
</feature>
<dbReference type="EMBL" id="JAMZEB010000002">
    <property type="protein sequence ID" value="MCP2361434.1"/>
    <property type="molecule type" value="Genomic_DNA"/>
</dbReference>
<dbReference type="InterPro" id="IPR011712">
    <property type="entry name" value="Sig_transdc_His_kin_sub3_dim/P"/>
</dbReference>
<feature type="transmembrane region" description="Helical" evidence="4">
    <location>
        <begin position="395"/>
        <end position="414"/>
    </location>
</feature>
<feature type="transmembrane region" description="Helical" evidence="4">
    <location>
        <begin position="421"/>
        <end position="440"/>
    </location>
</feature>
<dbReference type="RefSeq" id="WP_253750570.1">
    <property type="nucleotide sequence ID" value="NZ_BAABKA010000002.1"/>
</dbReference>
<evidence type="ECO:0000313" key="6">
    <source>
        <dbReference type="EMBL" id="MCP2361434.1"/>
    </source>
</evidence>
<name>A0A9X2K6F9_9ACTN</name>
<protein>
    <submittedName>
        <fullName evidence="6">Signal transduction histidine kinase</fullName>
    </submittedName>
</protein>
<keyword evidence="4" id="KW-0472">Membrane</keyword>
<sequence>MLLARVIVVAVLAALSSVYVLAGAGGAVLVFAVQCLYTLWAGKWWLLAAQAVLVYWVTLGTGSSVVVLGFLAGSLLVTRLWAVAPGVVFSAVVIAYARGGDVVTTLDLAITTVLMTLIVPGLIRLVERVDELHATRRALAAAAVGEERLRIAAELSDGLGRGLATIIAGVRRAMRDSGTGMRASAADLRASATDLPGTATDLRASATDVPGSGTGELGEVVSAARRSLADARAAAAGYRAMSLTPELTTARAMLAAAGVDVEVRAGHAEPLGPAGALLATVLREAVTDVVRRGTARLCVIETMERSGTVTLRVTDDGRRTAEDDALSDLAARVAEAGGRLAGGLSDQGRHTVEATLPAPQRAPEERGRADLSVLLLAAVLVGFSLKALLQIPAQLLLPAVALLAVIVVMQLRSVTGRHMTALSVMAVLAFAPIPLFGPIWLGTGGFLAGPVLLAFRPRTAWPLVAAIIAATAAVAASYGLPLPAAANVTVSNLVTGLVVYSLLRLAGLAKELQAAREGLARSAVVEERLRAARDLHDLLGHNLAAILLKCELARRLPPERARAELADVLEMAERAEHDLRSVSGEQLDLSLAAEAESAASVLRAARVEVSADLAHPELPAEVETVLSTVLREAVTNVLRHSSARHCVIGTAAEGGRVRLTVRNDGARAAEARHGSSGLGNLTTRLAALDGRLTTGVEDGWFQLDATAPLASAATPLLSATGR</sequence>
<proteinExistence type="predicted"/>
<dbReference type="Pfam" id="PF07730">
    <property type="entry name" value="HisKA_3"/>
    <property type="match status" value="1"/>
</dbReference>
<comment type="caution">
    <text evidence="6">The sequence shown here is derived from an EMBL/GenBank/DDBJ whole genome shotgun (WGS) entry which is preliminary data.</text>
</comment>
<dbReference type="PANTHER" id="PTHR24421:SF63">
    <property type="entry name" value="SENSOR HISTIDINE KINASE DESK"/>
    <property type="match status" value="1"/>
</dbReference>
<dbReference type="GO" id="GO:0046983">
    <property type="term" value="F:protein dimerization activity"/>
    <property type="evidence" value="ECO:0007669"/>
    <property type="project" value="InterPro"/>
</dbReference>
<keyword evidence="2 6" id="KW-0418">Kinase</keyword>
<dbReference type="InterPro" id="IPR050482">
    <property type="entry name" value="Sensor_HK_TwoCompSys"/>
</dbReference>
<feature type="transmembrane region" description="Helical" evidence="4">
    <location>
        <begin position="371"/>
        <end position="389"/>
    </location>
</feature>
<evidence type="ECO:0000256" key="2">
    <source>
        <dbReference type="ARBA" id="ARBA00022777"/>
    </source>
</evidence>
<feature type="domain" description="Signal transduction histidine kinase subgroup 3 dimerisation and phosphoacceptor" evidence="5">
    <location>
        <begin position="527"/>
        <end position="583"/>
    </location>
</feature>
<feature type="transmembrane region" description="Helical" evidence="4">
    <location>
        <begin position="53"/>
        <end position="73"/>
    </location>
</feature>
<evidence type="ECO:0000256" key="1">
    <source>
        <dbReference type="ARBA" id="ARBA00022679"/>
    </source>
</evidence>
<dbReference type="GO" id="GO:0016020">
    <property type="term" value="C:membrane"/>
    <property type="evidence" value="ECO:0007669"/>
    <property type="project" value="InterPro"/>
</dbReference>
<dbReference type="Proteomes" id="UP001139648">
    <property type="component" value="Unassembled WGS sequence"/>
</dbReference>
<keyword evidence="4" id="KW-0812">Transmembrane</keyword>
<keyword evidence="1" id="KW-0808">Transferase</keyword>
<evidence type="ECO:0000313" key="7">
    <source>
        <dbReference type="Proteomes" id="UP001139648"/>
    </source>
</evidence>
<feature type="transmembrane region" description="Helical" evidence="4">
    <location>
        <begin position="485"/>
        <end position="503"/>
    </location>
</feature>
<feature type="transmembrane region" description="Helical" evidence="4">
    <location>
        <begin position="80"/>
        <end position="97"/>
    </location>
</feature>
<organism evidence="6 7">
    <name type="scientific">Nonomuraea thailandensis</name>
    <dbReference type="NCBI Taxonomy" id="1188745"/>
    <lineage>
        <taxon>Bacteria</taxon>
        <taxon>Bacillati</taxon>
        <taxon>Actinomycetota</taxon>
        <taxon>Actinomycetes</taxon>
        <taxon>Streptosporangiales</taxon>
        <taxon>Streptosporangiaceae</taxon>
        <taxon>Nonomuraea</taxon>
    </lineage>
</organism>
<evidence type="ECO:0000256" key="3">
    <source>
        <dbReference type="ARBA" id="ARBA00023012"/>
    </source>
</evidence>
<gene>
    <name evidence="6" type="ORF">HD597_008454</name>
</gene>